<sequence>MPTEYECHNRRCSQLTFYDIDKWAFRSQAWKDCDFEHVQLTKIHRQSDEKFISILQQIRIGMYALVLKHRYSDRRHSRSPPVTIRGSLI</sequence>
<reference evidence="1" key="1">
    <citation type="journal article" date="2020" name="Stud. Mycol.">
        <title>101 Dothideomycetes genomes: a test case for predicting lifestyles and emergence of pathogens.</title>
        <authorList>
            <person name="Haridas S."/>
            <person name="Albert R."/>
            <person name="Binder M."/>
            <person name="Bloem J."/>
            <person name="Labutti K."/>
            <person name="Salamov A."/>
            <person name="Andreopoulos B."/>
            <person name="Baker S."/>
            <person name="Barry K."/>
            <person name="Bills G."/>
            <person name="Bluhm B."/>
            <person name="Cannon C."/>
            <person name="Castanera R."/>
            <person name="Culley D."/>
            <person name="Daum C."/>
            <person name="Ezra D."/>
            <person name="Gonzalez J."/>
            <person name="Henrissat B."/>
            <person name="Kuo A."/>
            <person name="Liang C."/>
            <person name="Lipzen A."/>
            <person name="Lutzoni F."/>
            <person name="Magnuson J."/>
            <person name="Mondo S."/>
            <person name="Nolan M."/>
            <person name="Ohm R."/>
            <person name="Pangilinan J."/>
            <person name="Park H.-J."/>
            <person name="Ramirez L."/>
            <person name="Alfaro M."/>
            <person name="Sun H."/>
            <person name="Tritt A."/>
            <person name="Yoshinaga Y."/>
            <person name="Zwiers L.-H."/>
            <person name="Turgeon B."/>
            <person name="Goodwin S."/>
            <person name="Spatafora J."/>
            <person name="Crous P."/>
            <person name="Grigoriev I."/>
        </authorList>
    </citation>
    <scope>NUCLEOTIDE SEQUENCE</scope>
    <source>
        <strain evidence="1">CBS 122368</strain>
    </source>
</reference>
<dbReference type="RefSeq" id="XP_033692457.1">
    <property type="nucleotide sequence ID" value="XM_033824391.1"/>
</dbReference>
<dbReference type="EMBL" id="ML987189">
    <property type="protein sequence ID" value="KAF2257453.1"/>
    <property type="molecule type" value="Genomic_DNA"/>
</dbReference>
<name>A0A6A6J7M5_9PLEO</name>
<evidence type="ECO:0000313" key="1">
    <source>
        <dbReference type="EMBL" id="KAF2257453.1"/>
    </source>
</evidence>
<protein>
    <submittedName>
        <fullName evidence="1">Uncharacterized protein</fullName>
    </submittedName>
</protein>
<evidence type="ECO:0000313" key="2">
    <source>
        <dbReference type="Proteomes" id="UP000800094"/>
    </source>
</evidence>
<accession>A0A6A6J7M5</accession>
<organism evidence="1 2">
    <name type="scientific">Trematosphaeria pertusa</name>
    <dbReference type="NCBI Taxonomy" id="390896"/>
    <lineage>
        <taxon>Eukaryota</taxon>
        <taxon>Fungi</taxon>
        <taxon>Dikarya</taxon>
        <taxon>Ascomycota</taxon>
        <taxon>Pezizomycotina</taxon>
        <taxon>Dothideomycetes</taxon>
        <taxon>Pleosporomycetidae</taxon>
        <taxon>Pleosporales</taxon>
        <taxon>Massarineae</taxon>
        <taxon>Trematosphaeriaceae</taxon>
        <taxon>Trematosphaeria</taxon>
    </lineage>
</organism>
<proteinExistence type="predicted"/>
<dbReference type="Proteomes" id="UP000800094">
    <property type="component" value="Unassembled WGS sequence"/>
</dbReference>
<dbReference type="OrthoDB" id="432234at2759"/>
<dbReference type="AlphaFoldDB" id="A0A6A6J7M5"/>
<keyword evidence="2" id="KW-1185">Reference proteome</keyword>
<dbReference type="GeneID" id="54577721"/>
<gene>
    <name evidence="1" type="ORF">BU26DRAFT_44044</name>
</gene>